<evidence type="ECO:0000313" key="2">
    <source>
        <dbReference type="Proteomes" id="UP000218807"/>
    </source>
</evidence>
<protein>
    <submittedName>
        <fullName evidence="1">Uncharacterized protein</fullName>
    </submittedName>
</protein>
<evidence type="ECO:0000313" key="1">
    <source>
        <dbReference type="EMBL" id="PCK76897.1"/>
    </source>
</evidence>
<accession>A0A2A5KIT2</accession>
<sequence>MSGTVNRSTAVIKEVSYIFIDIDNQRLLWNNNQTPFVRFIPSDVDEPTQMRCLDILLANSLVFERQIATRLHLRHGFVIGVHMIYFKHQSKNIPQE</sequence>
<dbReference type="Proteomes" id="UP000218807">
    <property type="component" value="Unassembled WGS sequence"/>
</dbReference>
<gene>
    <name evidence="1" type="ORF">CPT34_32945</name>
</gene>
<organism evidence="1 2">
    <name type="scientific">Rhizobium sophoriradicis</name>
    <dbReference type="NCBI Taxonomy" id="1535245"/>
    <lineage>
        <taxon>Bacteria</taxon>
        <taxon>Pseudomonadati</taxon>
        <taxon>Pseudomonadota</taxon>
        <taxon>Alphaproteobacteria</taxon>
        <taxon>Hyphomicrobiales</taxon>
        <taxon>Rhizobiaceae</taxon>
        <taxon>Rhizobium/Agrobacterium group</taxon>
        <taxon>Rhizobium</taxon>
    </lineage>
</organism>
<keyword evidence="2" id="KW-1185">Reference proteome</keyword>
<proteinExistence type="predicted"/>
<dbReference type="AlphaFoldDB" id="A0A2A5KIT2"/>
<dbReference type="EMBL" id="NXDM01000069">
    <property type="protein sequence ID" value="PCK76897.1"/>
    <property type="molecule type" value="Genomic_DNA"/>
</dbReference>
<comment type="caution">
    <text evidence="1">The sequence shown here is derived from an EMBL/GenBank/DDBJ whole genome shotgun (WGS) entry which is preliminary data.</text>
</comment>
<reference evidence="1 2" key="1">
    <citation type="submission" date="2017-09" db="EMBL/GenBank/DDBJ databases">
        <title>Comparative genomics of rhizobia isolated from Phaseolus vulgaris in China.</title>
        <authorList>
            <person name="Tong W."/>
        </authorList>
    </citation>
    <scope>NUCLEOTIDE SEQUENCE [LARGE SCALE GENOMIC DNA]</scope>
    <source>
        <strain evidence="1 2">L101</strain>
    </source>
</reference>
<name>A0A2A5KIT2_9HYPH</name>